<name>A0A1R1S901_9ACTN</name>
<feature type="domain" description="Glycosyl transferase family 1" evidence="2">
    <location>
        <begin position="214"/>
        <end position="297"/>
    </location>
</feature>
<protein>
    <submittedName>
        <fullName evidence="3">Transferase</fullName>
    </submittedName>
</protein>
<dbReference type="GeneID" id="96747088"/>
<dbReference type="SUPFAM" id="SSF53756">
    <property type="entry name" value="UDP-Glycosyltransferase/glycogen phosphorylase"/>
    <property type="match status" value="1"/>
</dbReference>
<sequence>MNILIWHVHGSWTTAFVQGPHRYLVPVLPDRGPDGLGRARTYSWPASVAELSPALLRDAPVDLVVLQRPHEAALAECWLGGRRPGRDVPAVYVEHNAPDGDVPRTRHPCADRDDLRGVTLVHVTHFNRLLWDAGTAPTTVVEHGVVDPGHLYTGELERAAVVVNDPIRRGRTTGTDLLPELSRAAPLDVFGMRTERLAAYLGLTGDRLRCADLPQARLHTEMARRRLYLHPVRWTSLGLSLLEAMHLGMPVVGLATTEAVEAVPEGAGVLSTRPEALARAARTYLHEPRAAAEDGARARRAALDRYGLKRFLGDWERLLEEVTR</sequence>
<dbReference type="EMBL" id="ASQP01000436">
    <property type="protein sequence ID" value="OMI34841.1"/>
    <property type="molecule type" value="Genomic_DNA"/>
</dbReference>
<dbReference type="Gene3D" id="3.40.50.2000">
    <property type="entry name" value="Glycogen Phosphorylase B"/>
    <property type="match status" value="1"/>
</dbReference>
<accession>A0A1R1S901</accession>
<keyword evidence="4" id="KW-1185">Reference proteome</keyword>
<dbReference type="STRING" id="67365.GCA_001704635_02246"/>
<proteinExistence type="predicted"/>
<evidence type="ECO:0000313" key="4">
    <source>
        <dbReference type="Proteomes" id="UP000186168"/>
    </source>
</evidence>
<evidence type="ECO:0000259" key="2">
    <source>
        <dbReference type="Pfam" id="PF00534"/>
    </source>
</evidence>
<dbReference type="InterPro" id="IPR001296">
    <property type="entry name" value="Glyco_trans_1"/>
</dbReference>
<comment type="caution">
    <text evidence="3">The sequence shown here is derived from an EMBL/GenBank/DDBJ whole genome shotgun (WGS) entry which is preliminary data.</text>
</comment>
<dbReference type="Proteomes" id="UP000186168">
    <property type="component" value="Unassembled WGS sequence"/>
</dbReference>
<dbReference type="RefSeq" id="WP_065967012.1">
    <property type="nucleotide sequence ID" value="NZ_ASQP01000436.1"/>
</dbReference>
<evidence type="ECO:0000313" key="3">
    <source>
        <dbReference type="EMBL" id="OMI34841.1"/>
    </source>
</evidence>
<dbReference type="Pfam" id="PF00534">
    <property type="entry name" value="Glycos_transf_1"/>
    <property type="match status" value="1"/>
</dbReference>
<keyword evidence="1 3" id="KW-0808">Transferase</keyword>
<gene>
    <name evidence="3" type="ORF">SPAR_34381</name>
</gene>
<reference evidence="3 4" key="1">
    <citation type="submission" date="2013-05" db="EMBL/GenBank/DDBJ databases">
        <title>Genome sequence of Streptomyces sparsogenes DSM 40356.</title>
        <authorList>
            <person name="Coyne S."/>
            <person name="Seebeck F.P."/>
        </authorList>
    </citation>
    <scope>NUCLEOTIDE SEQUENCE [LARGE SCALE GENOMIC DNA]</scope>
    <source>
        <strain evidence="3 4">DSM 40356</strain>
    </source>
</reference>
<dbReference type="GO" id="GO:0016740">
    <property type="term" value="F:transferase activity"/>
    <property type="evidence" value="ECO:0007669"/>
    <property type="project" value="UniProtKB-KW"/>
</dbReference>
<dbReference type="AlphaFoldDB" id="A0A1R1S901"/>
<evidence type="ECO:0000256" key="1">
    <source>
        <dbReference type="ARBA" id="ARBA00022679"/>
    </source>
</evidence>
<organism evidence="3 4">
    <name type="scientific">Streptomyces sparsogenes DSM 40356</name>
    <dbReference type="NCBI Taxonomy" id="1331668"/>
    <lineage>
        <taxon>Bacteria</taxon>
        <taxon>Bacillati</taxon>
        <taxon>Actinomycetota</taxon>
        <taxon>Actinomycetes</taxon>
        <taxon>Kitasatosporales</taxon>
        <taxon>Streptomycetaceae</taxon>
        <taxon>Streptomyces</taxon>
    </lineage>
</organism>